<dbReference type="EMBL" id="BMHH01000013">
    <property type="protein sequence ID" value="GGB00181.1"/>
    <property type="molecule type" value="Genomic_DNA"/>
</dbReference>
<sequence>MALEPEITVRNVTRNDSGNAWEVDFSIRFRQIGYFTSSVSVPLSDDAKAYPRIERTVGEASDMAHNIIVTDLLRTVLYHSKWLNEQTRETITKAFPQKQMAQS</sequence>
<keyword evidence="2" id="KW-1185">Reference proteome</keyword>
<organism evidence="1 2">
    <name type="scientific">Brucella endophytica</name>
    <dbReference type="NCBI Taxonomy" id="1963359"/>
    <lineage>
        <taxon>Bacteria</taxon>
        <taxon>Pseudomonadati</taxon>
        <taxon>Pseudomonadota</taxon>
        <taxon>Alphaproteobacteria</taxon>
        <taxon>Hyphomicrobiales</taxon>
        <taxon>Brucellaceae</taxon>
        <taxon>Brucella/Ochrobactrum group</taxon>
        <taxon>Brucella</taxon>
    </lineage>
</organism>
<gene>
    <name evidence="1" type="ORF">GCM10011491_30510</name>
</gene>
<evidence type="ECO:0000313" key="1">
    <source>
        <dbReference type="EMBL" id="GGB00181.1"/>
    </source>
</evidence>
<reference evidence="1" key="2">
    <citation type="submission" date="2020-09" db="EMBL/GenBank/DDBJ databases">
        <authorList>
            <person name="Sun Q."/>
            <person name="Zhou Y."/>
        </authorList>
    </citation>
    <scope>NUCLEOTIDE SEQUENCE</scope>
    <source>
        <strain evidence="1">CGMCC 1.15082</strain>
    </source>
</reference>
<accession>A0A916SH12</accession>
<reference evidence="1" key="1">
    <citation type="journal article" date="2014" name="Int. J. Syst. Evol. Microbiol.">
        <title>Complete genome sequence of Corynebacterium casei LMG S-19264T (=DSM 44701T), isolated from a smear-ripened cheese.</title>
        <authorList>
            <consortium name="US DOE Joint Genome Institute (JGI-PGF)"/>
            <person name="Walter F."/>
            <person name="Albersmeier A."/>
            <person name="Kalinowski J."/>
            <person name="Ruckert C."/>
        </authorList>
    </citation>
    <scope>NUCLEOTIDE SEQUENCE</scope>
    <source>
        <strain evidence="1">CGMCC 1.15082</strain>
    </source>
</reference>
<dbReference type="Proteomes" id="UP000646478">
    <property type="component" value="Unassembled WGS sequence"/>
</dbReference>
<protein>
    <submittedName>
        <fullName evidence="1">Uncharacterized protein</fullName>
    </submittedName>
</protein>
<name>A0A916SH12_9HYPH</name>
<comment type="caution">
    <text evidence="1">The sequence shown here is derived from an EMBL/GenBank/DDBJ whole genome shotgun (WGS) entry which is preliminary data.</text>
</comment>
<dbReference type="AlphaFoldDB" id="A0A916SH12"/>
<evidence type="ECO:0000313" key="2">
    <source>
        <dbReference type="Proteomes" id="UP000646478"/>
    </source>
</evidence>
<proteinExistence type="predicted"/>